<organism evidence="1 2">
    <name type="scientific">Novacetimonas maltaceti</name>
    <dbReference type="NCBI Taxonomy" id="1203393"/>
    <lineage>
        <taxon>Bacteria</taxon>
        <taxon>Pseudomonadati</taxon>
        <taxon>Pseudomonadota</taxon>
        <taxon>Alphaproteobacteria</taxon>
        <taxon>Acetobacterales</taxon>
        <taxon>Acetobacteraceae</taxon>
        <taxon>Novacetimonas</taxon>
    </lineage>
</organism>
<dbReference type="PANTHER" id="PTHR11102">
    <property type="entry name" value="SEL-1-LIKE PROTEIN"/>
    <property type="match status" value="1"/>
</dbReference>
<dbReference type="SUPFAM" id="SSF81901">
    <property type="entry name" value="HCP-like"/>
    <property type="match status" value="11"/>
</dbReference>
<evidence type="ECO:0000313" key="2">
    <source>
        <dbReference type="Proteomes" id="UP000237344"/>
    </source>
</evidence>
<dbReference type="SMART" id="SM00671">
    <property type="entry name" value="SEL1"/>
    <property type="match status" value="29"/>
</dbReference>
<comment type="caution">
    <text evidence="1">The sequence shown here is derived from an EMBL/GenBank/DDBJ whole genome shotgun (WGS) entry which is preliminary data.</text>
</comment>
<dbReference type="EMBL" id="POTC01000006">
    <property type="protein sequence ID" value="POF63583.1"/>
    <property type="molecule type" value="Genomic_DNA"/>
</dbReference>
<dbReference type="PANTHER" id="PTHR11102:SF160">
    <property type="entry name" value="ERAD-ASSOCIATED E3 UBIQUITIN-PROTEIN LIGASE COMPONENT HRD3"/>
    <property type="match status" value="1"/>
</dbReference>
<evidence type="ECO:0000313" key="1">
    <source>
        <dbReference type="EMBL" id="POF63583.1"/>
    </source>
</evidence>
<dbReference type="Proteomes" id="UP000237344">
    <property type="component" value="Unassembled WGS sequence"/>
</dbReference>
<name>A0A2S3W4T3_9PROT</name>
<dbReference type="InterPro" id="IPR050767">
    <property type="entry name" value="Sel1_AlgK"/>
</dbReference>
<dbReference type="InterPro" id="IPR006597">
    <property type="entry name" value="Sel1-like"/>
</dbReference>
<dbReference type="RefSeq" id="WP_110094437.1">
    <property type="nucleotide sequence ID" value="NZ_POTC01000006.1"/>
</dbReference>
<dbReference type="OrthoDB" id="6810016at2"/>
<dbReference type="Gene3D" id="1.25.40.10">
    <property type="entry name" value="Tetratricopeptide repeat domain"/>
    <property type="match status" value="9"/>
</dbReference>
<accession>A0A2S3W4T3</accession>
<protein>
    <submittedName>
        <fullName evidence="1">Sel1 repeat protein</fullName>
    </submittedName>
</protein>
<keyword evidence="2" id="KW-1185">Reference proteome</keyword>
<reference evidence="1 2" key="1">
    <citation type="submission" date="2018-01" db="EMBL/GenBank/DDBJ databases">
        <title>Draft Genome Sequence of Komagataeibacter maltaceti LMG 1529, a Vinegar Producing Acetic Acid Bacterium Isolated from Malt Vinegar Brewery Acetifiers.</title>
        <authorList>
            <person name="Zhang Q."/>
            <person name="Hollensteiner J."/>
            <person name="Poehlein A."/>
            <person name="Daniel R."/>
        </authorList>
    </citation>
    <scope>NUCLEOTIDE SEQUENCE [LARGE SCALE GENOMIC DNA]</scope>
    <source>
        <strain evidence="1 2">LMG 1529</strain>
    </source>
</reference>
<dbReference type="InterPro" id="IPR011990">
    <property type="entry name" value="TPR-like_helical_dom_sf"/>
</dbReference>
<proteinExistence type="predicted"/>
<dbReference type="Pfam" id="PF08238">
    <property type="entry name" value="Sel1"/>
    <property type="match status" value="22"/>
</dbReference>
<sequence>MSVVDIPQQDPQTGTDDVPLAVRMTQVRSAALLGVTDPTDMQAYRLARGARCAAAVRDGAPEGYVALGDWYALGGHDPAADDTMLAQGYEQALKYYGEAVVDDDEESTSVFDIARLWAPPQVDGALAAYFDVVHVGVDGGLSGIVESVMANPPTADAIDWMRRAAGEGIAGAAAWLADLGGYAGLVPPDMDARASALLPAVPPLPELDAWLQLAIGHGDTAAIGAHARRLLAGPGATEATRQEGRIALAQAADGGDVLSMLLVAADMLAGRGGSPAYAVPLLERAVAAPGGTPLNREWAATRLMECCRDGVGTARDAARAMHWRREAARLGGVGAMAALGATCMDANGPIPREEALEWLRRAADAGDGASMARLGFCCVVGLAGDVAQGVALLEKAAQAGSVLAMVTLGNLYASADAALGAVRGESPLAVDMAKADQYYRMAAEHGDVGAMVRHARCLRDGAGVAQDTAEALRWYEKAAAAGDLDGMLGAGQMYCDPKSGVADRAKGIDLLRQVAWGTDANARVAACELIGLHVHDADPAELYRWEDRAIELGDIQVALDAAQRILDTPAAGAAQRARGMALLEQVTAKGSGATDAQRGMALNLQVKYDEQGGSADPAQEAARRVSAAELGNVDAIFWLGEAYFIRDRAVPQAEALEWLRKSADLKNPVSMANLGFCEVIGMAGKVSRDIRTGLMLLDEAAKLDSGYAMRLLGDLHATKRVALGAVRGDSPPAVDMDKAAAAYAMGAAKGDVIAMVRHADCLRDGMGCERDVPAALQWYEKAAAKGNLDGMLGAGRICCDPSSGAADRARGIALFMQVAQGGGANALPATHELMELYRASSNPAELQFWQDRAIELGDLQVAFDVARQIIDALAVAPAPDAARRARAQALLKKVAADGSGADDALRGAAFNLLARCADNAAGGTIADDDEDPHSVEAGVEAGLALRVRAAGLGDPDALRWLGERYFKKDSSLPPAEALEWLKKGADAQVPDCMGRLGVCYILGVGGAVVVDVARGTGLLNTAATKFNHVPAMVTLADLYASDGEFSCGTVSGHSPLAVKMDKAAELYARAAGQDNVPPREAWVRMFAMARYADCLAEGAGVAQNRDAALQWYEKAANGGEVLGMLGVARLCGDEARSLEFYNRAAAKGNAEGELGAGQLYCVEGASPADRSRGIALLQKVALGDSSFALQASRALMRVHARDPDPTERYRWQDRAFALGDVDTGVAVARNLLGKRAPSATMRARAMSLLKKVVAKDSGANNAQRGAALDLLASSALGLYGDSDCDYGAGIDYLRAGAELGNGDCARKMGVLYAFPSYGLPADEALSWLMKGAEKKDSSLMTVLGWCYLVGPRRDLKVDLRKGERLLNEACQLGDDDAMLVLGELYEKKTVTFEELEGQSPFATDLKAAAEYYLMAAQKGSGEGMFNYGCFLEEGKGVEVSLSGALDWYGKAGAAGNVDGMMAAARLSPDKADALKWYEKAGAAGDVDGMMNAARLSPDKADALKWYEKAGTAGNVEAMLHAARLSPDFAASAAWYEKAGNRRNMQGMFGAGMTYAAMLPPDPATRDKAKKWLMRVAQSTDALALKAVQKLIELCRHDSDTNDLRRWENRAVELGNFSYAYQAAKQILDGDSPAPAEAARAVALLKQATAERSSLDPVERRAAFVLLVRCFEQGIGGPKDDAAALAACREAAGLGDCAAQKKLGLQVFENTSDVSLAEAIRWLKLAAASGDDPKVMSYLGMCCVIGVKDVLKPEVDEGLRLLEQAVKLGSVDAMNTLGCLYSWRSIRRGRVEGKIPFAPDPRKAAHFDAMAARGGNRQSMVRYADSLRDGNGVAHDTPEALEWYLKAVEMGSVEAMIAAGCLYVQETDPTVRERAVALFTQAAEAKVPDSARAMYELGKFRVGRQEWPDAISWLEKAVELGNADAMGLLASLALSNVVPGAPDKTRAIDLLRQGVAKGSVNAKRLYGKLMIDGKFCPLDVDGGVAMLTEPGVADHPDVQILLGDTERNRKNYVKASKWYGDVLTPTGEGKYDARAVLGLMLCWMNDPAVGDVPFNRCVGYMQDPERAERCINTKELLTPLAFVGDFFRAAAGRTYDGNPAATDMVKAYYLQAAQYYERAIAAGEDPQLRVYLRAYLGAGSLAEGRYRRIALEQYEQLAEKGDHGSMLILSYVYSAHTENPCADPDRMFKWTRRAADSGSEWALLRLAYCHALGIGVSQSETTALKIFEQLAKKKVGWGLFGEGMYYLYQHRALFFRNEKHGFDLLKAATKALPDMNRYVPFLNGLMSEDVDTVAFRKTIPDLGQSIRALPVKLDVVNPDTNVPLVLPILRGKAVDQMRLAHILPCTSAWMAQHMGKDKETCFCRILMPSVKVLETIS</sequence>
<gene>
    <name evidence="1" type="ORF">KMAL_07630</name>
</gene>